<dbReference type="GO" id="GO:0050313">
    <property type="term" value="F:sulfur dioxygenase activity"/>
    <property type="evidence" value="ECO:0007669"/>
    <property type="project" value="UniProtKB-EC"/>
</dbReference>
<dbReference type="GO" id="GO:0006749">
    <property type="term" value="P:glutathione metabolic process"/>
    <property type="evidence" value="ECO:0007669"/>
    <property type="project" value="InterPro"/>
</dbReference>
<dbReference type="InterPro" id="IPR036866">
    <property type="entry name" value="RibonucZ/Hydroxyglut_hydro"/>
</dbReference>
<evidence type="ECO:0000256" key="13">
    <source>
        <dbReference type="ARBA" id="ARBA00066686"/>
    </source>
</evidence>
<dbReference type="InterPro" id="IPR001279">
    <property type="entry name" value="Metallo-B-lactamas"/>
</dbReference>
<evidence type="ECO:0000256" key="15">
    <source>
        <dbReference type="ARBA" id="ARBA00077964"/>
    </source>
</evidence>
<dbReference type="Pfam" id="PF00753">
    <property type="entry name" value="Lactamase_B"/>
    <property type="match status" value="1"/>
</dbReference>
<dbReference type="GO" id="GO:0031123">
    <property type="term" value="P:RNA 3'-end processing"/>
    <property type="evidence" value="ECO:0007669"/>
    <property type="project" value="UniProtKB-ARBA"/>
</dbReference>
<keyword evidence="5" id="KW-0809">Transit peptide</keyword>
<evidence type="ECO:0000256" key="7">
    <source>
        <dbReference type="ARBA" id="ARBA00022990"/>
    </source>
</evidence>
<dbReference type="GO" id="GO:0046872">
    <property type="term" value="F:metal ion binding"/>
    <property type="evidence" value="ECO:0007669"/>
    <property type="project" value="UniProtKB-KW"/>
</dbReference>
<dbReference type="PANTHER" id="PTHR43084:SF1">
    <property type="entry name" value="PERSULFIDE DIOXYGENASE ETHE1, MITOCHONDRIAL"/>
    <property type="match status" value="1"/>
</dbReference>
<dbReference type="SMART" id="SM00849">
    <property type="entry name" value="Lactamase_B"/>
    <property type="match status" value="1"/>
</dbReference>
<comment type="cofactor">
    <cofactor evidence="1">
        <name>Fe(2+)</name>
        <dbReference type="ChEBI" id="CHEBI:29033"/>
    </cofactor>
</comment>
<comment type="subcellular location">
    <subcellularLocation>
        <location evidence="2">Mitochondrion</location>
    </subcellularLocation>
</comment>
<dbReference type="SUPFAM" id="SSF56281">
    <property type="entry name" value="Metallo-hydrolase/oxidoreductase"/>
    <property type="match status" value="1"/>
</dbReference>
<dbReference type="FunFam" id="3.60.15.10:FF:000013">
    <property type="entry name" value="Persulfide dioxygenase ETHE1, mitochondrial"/>
    <property type="match status" value="1"/>
</dbReference>
<evidence type="ECO:0000256" key="12">
    <source>
        <dbReference type="ARBA" id="ARBA00065219"/>
    </source>
</evidence>
<dbReference type="GO" id="GO:0070813">
    <property type="term" value="P:hydrogen sulfide metabolic process"/>
    <property type="evidence" value="ECO:0007669"/>
    <property type="project" value="TreeGrafter"/>
</dbReference>
<evidence type="ECO:0000256" key="11">
    <source>
        <dbReference type="ARBA" id="ARBA00050990"/>
    </source>
</evidence>
<evidence type="ECO:0000256" key="1">
    <source>
        <dbReference type="ARBA" id="ARBA00001954"/>
    </source>
</evidence>
<keyword evidence="7" id="KW-0007">Acetylation</keyword>
<evidence type="ECO:0000313" key="17">
    <source>
        <dbReference type="EMBL" id="QTJ02333.1"/>
    </source>
</evidence>
<dbReference type="AlphaFoldDB" id="A0A8A6LY46"/>
<dbReference type="InterPro" id="IPR044528">
    <property type="entry name" value="POD-like_MBL-fold"/>
</dbReference>
<evidence type="ECO:0000256" key="8">
    <source>
        <dbReference type="ARBA" id="ARBA00023002"/>
    </source>
</evidence>
<reference evidence="17" key="1">
    <citation type="submission" date="2020-05" db="EMBL/GenBank/DDBJ databases">
        <authorList>
            <person name="Chen C."/>
            <person name="Li H.W."/>
            <person name="Chung Y.T."/>
        </authorList>
    </citation>
    <scope>NUCLEOTIDE SEQUENCE</scope>
</reference>
<dbReference type="Gene3D" id="3.60.15.10">
    <property type="entry name" value="Ribonuclease Z/Hydroxyacylglutathione hydrolase-like"/>
    <property type="match status" value="1"/>
</dbReference>
<dbReference type="EC" id="1.13.11.18" evidence="13"/>
<dbReference type="EMBL" id="MT459645">
    <property type="protein sequence ID" value="QTJ02333.1"/>
    <property type="molecule type" value="mRNA"/>
</dbReference>
<evidence type="ECO:0000256" key="6">
    <source>
        <dbReference type="ARBA" id="ARBA00022964"/>
    </source>
</evidence>
<proteinExistence type="evidence at transcript level"/>
<evidence type="ECO:0000256" key="9">
    <source>
        <dbReference type="ARBA" id="ARBA00023004"/>
    </source>
</evidence>
<evidence type="ECO:0000259" key="16">
    <source>
        <dbReference type="SMART" id="SM00849"/>
    </source>
</evidence>
<keyword evidence="10" id="KW-0496">Mitochondrion</keyword>
<comment type="catalytic activity">
    <reaction evidence="11">
        <text>S-sulfanylglutathione + O2 + H2O = sulfite + glutathione + 2 H(+)</text>
        <dbReference type="Rhea" id="RHEA:12981"/>
        <dbReference type="ChEBI" id="CHEBI:15377"/>
        <dbReference type="ChEBI" id="CHEBI:15378"/>
        <dbReference type="ChEBI" id="CHEBI:15379"/>
        <dbReference type="ChEBI" id="CHEBI:17359"/>
        <dbReference type="ChEBI" id="CHEBI:57925"/>
        <dbReference type="ChEBI" id="CHEBI:58905"/>
        <dbReference type="EC" id="1.13.11.18"/>
    </reaction>
</comment>
<name>A0A8A6LY46_9EUCA</name>
<comment type="subunit">
    <text evidence="12">Homodimer. Monomer. Interacts with TST. May interact with RELA.</text>
</comment>
<dbReference type="CDD" id="cd07724">
    <property type="entry name" value="POD-like_MBL-fold"/>
    <property type="match status" value="1"/>
</dbReference>
<comment type="similarity">
    <text evidence="3">Belongs to the metallo-beta-lactamase superfamily. Glyoxalase II family.</text>
</comment>
<organism evidence="17">
    <name type="scientific">Xenograpsus testudinatus</name>
    <dbReference type="NCBI Taxonomy" id="533011"/>
    <lineage>
        <taxon>Eukaryota</taxon>
        <taxon>Metazoa</taxon>
        <taxon>Ecdysozoa</taxon>
        <taxon>Arthropoda</taxon>
        <taxon>Crustacea</taxon>
        <taxon>Multicrustacea</taxon>
        <taxon>Malacostraca</taxon>
        <taxon>Eumalacostraca</taxon>
        <taxon>Eucarida</taxon>
        <taxon>Decapoda</taxon>
        <taxon>Pleocyemata</taxon>
        <taxon>Brachyura</taxon>
        <taxon>Eubrachyura</taxon>
        <taxon>Grapsoidea</taxon>
        <taxon>Xenograpsidae</taxon>
        <taxon>Xenograpsus</taxon>
    </lineage>
</organism>
<keyword evidence="6 17" id="KW-0223">Dioxygenase</keyword>
<protein>
    <recommendedName>
        <fullName evidence="14">Persulfide dioxygenase ETHE1, mitochondrial</fullName>
        <ecNumber evidence="13">1.13.11.18</ecNumber>
    </recommendedName>
    <alternativeName>
        <fullName evidence="15">Sulfur dioxygenase ETHE1</fullName>
    </alternativeName>
</protein>
<dbReference type="GO" id="GO:0005739">
    <property type="term" value="C:mitochondrion"/>
    <property type="evidence" value="ECO:0007669"/>
    <property type="project" value="UniProtKB-SubCell"/>
</dbReference>
<feature type="domain" description="Metallo-beta-lactamase" evidence="16">
    <location>
        <begin position="63"/>
        <end position="224"/>
    </location>
</feature>
<dbReference type="InterPro" id="IPR051682">
    <property type="entry name" value="Mito_Persulfide_Diox"/>
</dbReference>
<evidence type="ECO:0000256" key="5">
    <source>
        <dbReference type="ARBA" id="ARBA00022946"/>
    </source>
</evidence>
<evidence type="ECO:0000256" key="2">
    <source>
        <dbReference type="ARBA" id="ARBA00004173"/>
    </source>
</evidence>
<accession>A0A8A6LY46</accession>
<evidence type="ECO:0000256" key="14">
    <source>
        <dbReference type="ARBA" id="ARBA00067300"/>
    </source>
</evidence>
<sequence length="291" mass="32227">MLRTSLRPALQLTRIYTPQNPLAYSHCLKQNEKAGKISVSLRWVTQATGGTMIFRQLFDRESCTYTYLLADPETKDAVLVDPVIDLAERDAKLISEMGLNLKYVMNTHMHADHITGSGLLKKLVPGCKSLIAKNSGADADIHVEHGETVKFGDQVLEVRSTPGHTNGCVTYVCHGEKFALTGDALLIRGCGRTDFQEGSPDTLYNSVHSQILSLPEDFALYPAHDYKGLTVTSVSEEKQFNPRLTKSKEEFIDLMNNLGLPYPKKIDMSLPANKVCGLYNLPDNLAAKLQD</sequence>
<keyword evidence="8" id="KW-0560">Oxidoreductase</keyword>
<evidence type="ECO:0000256" key="4">
    <source>
        <dbReference type="ARBA" id="ARBA00022723"/>
    </source>
</evidence>
<dbReference type="PANTHER" id="PTHR43084">
    <property type="entry name" value="PERSULFIDE DIOXYGENASE ETHE1"/>
    <property type="match status" value="1"/>
</dbReference>
<keyword evidence="4" id="KW-0479">Metal-binding</keyword>
<keyword evidence="9" id="KW-0408">Iron</keyword>
<evidence type="ECO:0000256" key="3">
    <source>
        <dbReference type="ARBA" id="ARBA00006759"/>
    </source>
</evidence>
<evidence type="ECO:0000256" key="10">
    <source>
        <dbReference type="ARBA" id="ARBA00023128"/>
    </source>
</evidence>